<evidence type="ECO:0000313" key="9">
    <source>
        <dbReference type="Proteomes" id="UP000198619"/>
    </source>
</evidence>
<name>A0A1I0ZVU0_9CLOT</name>
<dbReference type="EMBL" id="FOKI01000026">
    <property type="protein sequence ID" value="SFB29681.1"/>
    <property type="molecule type" value="Genomic_DNA"/>
</dbReference>
<reference evidence="8 9" key="1">
    <citation type="submission" date="2016-10" db="EMBL/GenBank/DDBJ databases">
        <authorList>
            <person name="de Groot N.N."/>
        </authorList>
    </citation>
    <scope>NUCLEOTIDE SEQUENCE [LARGE SCALE GENOMIC DNA]</scope>
    <source>
        <strain evidence="8 9">DSM 12271</strain>
    </source>
</reference>
<dbReference type="InterPro" id="IPR032816">
    <property type="entry name" value="VTT_dom"/>
</dbReference>
<dbReference type="Pfam" id="PF09335">
    <property type="entry name" value="VTT_dom"/>
    <property type="match status" value="1"/>
</dbReference>
<sequence length="219" mass="24449">MNKLKKSLKYLLIIGIIVVLIGIIFTLYKKNYSVEDIKTYIISFGIFAPVIYIIMFALVPLTLFPDSILAISGGLVFGLIKGYIFTTIGALIGASISFLLARILGRDFVVKFSKNKLQKVEKIIGDNGFLIIVLLRLIPLFPFDIISYGAGVSNIKYKEYILATFIGTIPGILVFTNIGAQWVNVGKTSFYISVASLIFLFLISMFLKHKFLDKKVKDI</sequence>
<dbReference type="STRING" id="84698.SAMN04488528_102616"/>
<evidence type="ECO:0000256" key="2">
    <source>
        <dbReference type="ARBA" id="ARBA00022475"/>
    </source>
</evidence>
<comment type="subcellular location">
    <subcellularLocation>
        <location evidence="1 6">Cell membrane</location>
        <topology evidence="1 6">Multi-pass membrane protein</topology>
    </subcellularLocation>
</comment>
<dbReference type="InterPro" id="IPR015414">
    <property type="entry name" value="TMEM64"/>
</dbReference>
<evidence type="ECO:0000256" key="3">
    <source>
        <dbReference type="ARBA" id="ARBA00022692"/>
    </source>
</evidence>
<dbReference type="PANTHER" id="PTHR12677:SF59">
    <property type="entry name" value="GOLGI APPARATUS MEMBRANE PROTEIN TVP38-RELATED"/>
    <property type="match status" value="1"/>
</dbReference>
<feature type="transmembrane region" description="Helical" evidence="6">
    <location>
        <begin position="7"/>
        <end position="28"/>
    </location>
</feature>
<evidence type="ECO:0000313" key="8">
    <source>
        <dbReference type="EMBL" id="SFB29681.1"/>
    </source>
</evidence>
<dbReference type="AlphaFoldDB" id="A0A1I0ZVU0"/>
<protein>
    <recommendedName>
        <fullName evidence="6">TVP38/TMEM64 family membrane protein</fullName>
    </recommendedName>
</protein>
<gene>
    <name evidence="8" type="ORF">SAMN04488528_102616</name>
</gene>
<comment type="similarity">
    <text evidence="6">Belongs to the TVP38/TMEM64 family.</text>
</comment>
<organism evidence="8 9">
    <name type="scientific">Clostridium frigidicarnis</name>
    <dbReference type="NCBI Taxonomy" id="84698"/>
    <lineage>
        <taxon>Bacteria</taxon>
        <taxon>Bacillati</taxon>
        <taxon>Bacillota</taxon>
        <taxon>Clostridia</taxon>
        <taxon>Eubacteriales</taxon>
        <taxon>Clostridiaceae</taxon>
        <taxon>Clostridium</taxon>
    </lineage>
</organism>
<evidence type="ECO:0000259" key="7">
    <source>
        <dbReference type="Pfam" id="PF09335"/>
    </source>
</evidence>
<evidence type="ECO:0000256" key="1">
    <source>
        <dbReference type="ARBA" id="ARBA00004651"/>
    </source>
</evidence>
<accession>A0A1I0ZVU0</accession>
<keyword evidence="5 6" id="KW-0472">Membrane</keyword>
<feature type="transmembrane region" description="Helical" evidence="6">
    <location>
        <begin position="40"/>
        <end position="63"/>
    </location>
</feature>
<feature type="transmembrane region" description="Helical" evidence="6">
    <location>
        <begin position="83"/>
        <end position="104"/>
    </location>
</feature>
<proteinExistence type="inferred from homology"/>
<keyword evidence="4 6" id="KW-1133">Transmembrane helix</keyword>
<dbReference type="RefSeq" id="WP_090042324.1">
    <property type="nucleotide sequence ID" value="NZ_FOKI01000026.1"/>
</dbReference>
<evidence type="ECO:0000256" key="4">
    <source>
        <dbReference type="ARBA" id="ARBA00022989"/>
    </source>
</evidence>
<evidence type="ECO:0000256" key="5">
    <source>
        <dbReference type="ARBA" id="ARBA00023136"/>
    </source>
</evidence>
<dbReference type="OrthoDB" id="9812980at2"/>
<feature type="transmembrane region" description="Helical" evidence="6">
    <location>
        <begin position="124"/>
        <end position="148"/>
    </location>
</feature>
<feature type="transmembrane region" description="Helical" evidence="6">
    <location>
        <begin position="189"/>
        <end position="207"/>
    </location>
</feature>
<feature type="domain" description="VTT" evidence="7">
    <location>
        <begin position="64"/>
        <end position="180"/>
    </location>
</feature>
<keyword evidence="3 6" id="KW-0812">Transmembrane</keyword>
<feature type="transmembrane region" description="Helical" evidence="6">
    <location>
        <begin position="160"/>
        <end position="183"/>
    </location>
</feature>
<keyword evidence="9" id="KW-1185">Reference proteome</keyword>
<keyword evidence="2 6" id="KW-1003">Cell membrane</keyword>
<dbReference type="GO" id="GO:0005886">
    <property type="term" value="C:plasma membrane"/>
    <property type="evidence" value="ECO:0007669"/>
    <property type="project" value="UniProtKB-SubCell"/>
</dbReference>
<dbReference type="Proteomes" id="UP000198619">
    <property type="component" value="Unassembled WGS sequence"/>
</dbReference>
<evidence type="ECO:0000256" key="6">
    <source>
        <dbReference type="RuleBase" id="RU366058"/>
    </source>
</evidence>
<dbReference type="PANTHER" id="PTHR12677">
    <property type="entry name" value="GOLGI APPARATUS MEMBRANE PROTEIN TVP38-RELATED"/>
    <property type="match status" value="1"/>
</dbReference>